<comment type="pathway">
    <text evidence="1">Cofactor biosynthesis; thiamine diphosphate biosynthesis.</text>
</comment>
<dbReference type="Gene3D" id="3.20.20.70">
    <property type="entry name" value="Aldolase class I"/>
    <property type="match status" value="1"/>
</dbReference>
<protein>
    <submittedName>
        <fullName evidence="4">Putative thiamine-phosphate pyrophosphorylase</fullName>
        <ecNumber evidence="4">2.5.1.3</ecNumber>
    </submittedName>
</protein>
<dbReference type="GO" id="GO:0004789">
    <property type="term" value="F:thiamine-phosphate diphosphorylase activity"/>
    <property type="evidence" value="ECO:0007669"/>
    <property type="project" value="UniProtKB-EC"/>
</dbReference>
<keyword evidence="4" id="KW-0808">Transferase</keyword>
<dbReference type="InterPro" id="IPR013785">
    <property type="entry name" value="Aldolase_TIM"/>
</dbReference>
<keyword evidence="5" id="KW-1185">Reference proteome</keyword>
<dbReference type="SUPFAM" id="SSF51391">
    <property type="entry name" value="Thiamin phosphate synthase"/>
    <property type="match status" value="1"/>
</dbReference>
<evidence type="ECO:0000256" key="1">
    <source>
        <dbReference type="ARBA" id="ARBA00004948"/>
    </source>
</evidence>
<evidence type="ECO:0000259" key="3">
    <source>
        <dbReference type="Pfam" id="PF02581"/>
    </source>
</evidence>
<organism evidence="4 5">
    <name type="scientific">Campylobacter geochelonis</name>
    <dbReference type="NCBI Taxonomy" id="1780362"/>
    <lineage>
        <taxon>Bacteria</taxon>
        <taxon>Pseudomonadati</taxon>
        <taxon>Campylobacterota</taxon>
        <taxon>Epsilonproteobacteria</taxon>
        <taxon>Campylobacterales</taxon>
        <taxon>Campylobacteraceae</taxon>
        <taxon>Campylobacter</taxon>
    </lineage>
</organism>
<feature type="domain" description="Thiamine phosphate synthase/TenI" evidence="3">
    <location>
        <begin position="6"/>
        <end position="179"/>
    </location>
</feature>
<accession>A0A128EIZ9</accession>
<dbReference type="PANTHER" id="PTHR20857:SF15">
    <property type="entry name" value="THIAMINE-PHOSPHATE SYNTHASE"/>
    <property type="match status" value="1"/>
</dbReference>
<gene>
    <name evidence="4" type="primary">thiE_2</name>
    <name evidence="4" type="ORF">ERS672216_00986</name>
</gene>
<reference evidence="4 5" key="1">
    <citation type="submission" date="2016-02" db="EMBL/GenBank/DDBJ databases">
        <authorList>
            <consortium name="Pathogen Informatics"/>
        </authorList>
    </citation>
    <scope>NUCLEOTIDE SEQUENCE [LARGE SCALE GENOMIC DNA]</scope>
    <source>
        <strain evidence="4 5">RC20</strain>
    </source>
</reference>
<sequence>MAKVVAILNLALCDKQVALKIEKLCEARVWAIVCRAKELKEDEYERLFLEIREVCSKFGVKLFCHNFIDVALNLEHKDVWLPLEILKKNSSNLAKFKNITASIHSVDEAKIALSLGANALCVSHIFPTYCKNTPPKGTKLITSVREVFDGEIYALGGINQLNFKNALNAGANAVCVMSSAMKCDDESDFLAKFI</sequence>
<dbReference type="Pfam" id="PF02581">
    <property type="entry name" value="TMP-TENI"/>
    <property type="match status" value="1"/>
</dbReference>
<proteinExistence type="predicted"/>
<dbReference type="EMBL" id="FIZP01000003">
    <property type="protein sequence ID" value="CZE47620.1"/>
    <property type="molecule type" value="Genomic_DNA"/>
</dbReference>
<dbReference type="InterPro" id="IPR036206">
    <property type="entry name" value="ThiamineP_synth_sf"/>
</dbReference>
<dbReference type="EC" id="2.5.1.3" evidence="4"/>
<keyword evidence="2" id="KW-0784">Thiamine biosynthesis</keyword>
<dbReference type="PANTHER" id="PTHR20857">
    <property type="entry name" value="THIAMINE-PHOSPHATE PYROPHOSPHORYLASE"/>
    <property type="match status" value="1"/>
</dbReference>
<evidence type="ECO:0000313" key="4">
    <source>
        <dbReference type="EMBL" id="CZE47620.1"/>
    </source>
</evidence>
<evidence type="ECO:0000256" key="2">
    <source>
        <dbReference type="ARBA" id="ARBA00022977"/>
    </source>
</evidence>
<dbReference type="InterPro" id="IPR022998">
    <property type="entry name" value="ThiamineP_synth_TenI"/>
</dbReference>
<dbReference type="Proteomes" id="UP000069632">
    <property type="component" value="Unassembled WGS sequence"/>
</dbReference>
<dbReference type="RefSeq" id="WP_075531756.1">
    <property type="nucleotide sequence ID" value="NZ_CP053844.1"/>
</dbReference>
<evidence type="ECO:0000313" key="5">
    <source>
        <dbReference type="Proteomes" id="UP000069632"/>
    </source>
</evidence>
<name>A0A128EIZ9_9BACT</name>
<dbReference type="CDD" id="cd00564">
    <property type="entry name" value="TMP_TenI"/>
    <property type="match status" value="1"/>
</dbReference>
<dbReference type="OrthoDB" id="9815348at2"/>
<dbReference type="GO" id="GO:0009228">
    <property type="term" value="P:thiamine biosynthetic process"/>
    <property type="evidence" value="ECO:0007669"/>
    <property type="project" value="UniProtKB-KW"/>
</dbReference>
<dbReference type="AlphaFoldDB" id="A0A128EIZ9"/>
<dbReference type="GO" id="GO:0005737">
    <property type="term" value="C:cytoplasm"/>
    <property type="evidence" value="ECO:0007669"/>
    <property type="project" value="TreeGrafter"/>
</dbReference>